<dbReference type="EMBL" id="JAGYWB010000016">
    <property type="protein sequence ID" value="KAI0496750.1"/>
    <property type="molecule type" value="Genomic_DNA"/>
</dbReference>
<evidence type="ECO:0000313" key="3">
    <source>
        <dbReference type="Proteomes" id="UP000829196"/>
    </source>
</evidence>
<comment type="caution">
    <text evidence="2">The sequence shown here is derived from an EMBL/GenBank/DDBJ whole genome shotgun (WGS) entry which is preliminary data.</text>
</comment>
<sequence length="103" mass="12262">MHHCKIKYNFAHHIHIQNFIATRNSLITQSNGEIYIRVFLRYKKSSKSIRAFDIKIHPKVGSTCQNEEKNLLRKLKKMFITLISKTGIVTGSFFLYKKYELKW</sequence>
<dbReference type="Proteomes" id="UP000829196">
    <property type="component" value="Unassembled WGS sequence"/>
</dbReference>
<evidence type="ECO:0000256" key="1">
    <source>
        <dbReference type="SAM" id="Phobius"/>
    </source>
</evidence>
<keyword evidence="3" id="KW-1185">Reference proteome</keyword>
<proteinExistence type="predicted"/>
<keyword evidence="1" id="KW-1133">Transmembrane helix</keyword>
<keyword evidence="1" id="KW-0812">Transmembrane</keyword>
<name>A0A8T3AKW4_DENNO</name>
<dbReference type="AlphaFoldDB" id="A0A8T3AKW4"/>
<keyword evidence="1" id="KW-0472">Membrane</keyword>
<protein>
    <submittedName>
        <fullName evidence="2">Uncharacterized protein</fullName>
    </submittedName>
</protein>
<organism evidence="2 3">
    <name type="scientific">Dendrobium nobile</name>
    <name type="common">Orchid</name>
    <dbReference type="NCBI Taxonomy" id="94219"/>
    <lineage>
        <taxon>Eukaryota</taxon>
        <taxon>Viridiplantae</taxon>
        <taxon>Streptophyta</taxon>
        <taxon>Embryophyta</taxon>
        <taxon>Tracheophyta</taxon>
        <taxon>Spermatophyta</taxon>
        <taxon>Magnoliopsida</taxon>
        <taxon>Liliopsida</taxon>
        <taxon>Asparagales</taxon>
        <taxon>Orchidaceae</taxon>
        <taxon>Epidendroideae</taxon>
        <taxon>Malaxideae</taxon>
        <taxon>Dendrobiinae</taxon>
        <taxon>Dendrobium</taxon>
    </lineage>
</organism>
<reference evidence="2" key="1">
    <citation type="journal article" date="2022" name="Front. Genet.">
        <title>Chromosome-Scale Assembly of the Dendrobium nobile Genome Provides Insights Into the Molecular Mechanism of the Biosynthesis of the Medicinal Active Ingredient of Dendrobium.</title>
        <authorList>
            <person name="Xu Q."/>
            <person name="Niu S.-C."/>
            <person name="Li K.-L."/>
            <person name="Zheng P.-J."/>
            <person name="Zhang X.-J."/>
            <person name="Jia Y."/>
            <person name="Liu Y."/>
            <person name="Niu Y.-X."/>
            <person name="Yu L.-H."/>
            <person name="Chen D.-F."/>
            <person name="Zhang G.-Q."/>
        </authorList>
    </citation>
    <scope>NUCLEOTIDE SEQUENCE</scope>
    <source>
        <tissue evidence="2">Leaf</tissue>
    </source>
</reference>
<gene>
    <name evidence="2" type="ORF">KFK09_023074</name>
</gene>
<evidence type="ECO:0000313" key="2">
    <source>
        <dbReference type="EMBL" id="KAI0496750.1"/>
    </source>
</evidence>
<feature type="transmembrane region" description="Helical" evidence="1">
    <location>
        <begin position="78"/>
        <end position="96"/>
    </location>
</feature>
<accession>A0A8T3AKW4</accession>